<dbReference type="InterPro" id="IPR036915">
    <property type="entry name" value="Cyclin-like_sf"/>
</dbReference>
<dbReference type="PANTHER" id="PTHR15615">
    <property type="match status" value="1"/>
</dbReference>
<gene>
    <name evidence="1" type="ORF">MUCCIDRAFT_106909</name>
</gene>
<dbReference type="SUPFAM" id="SSF47954">
    <property type="entry name" value="Cyclin-like"/>
    <property type="match status" value="1"/>
</dbReference>
<name>A0A162RIQ2_MUCCL</name>
<dbReference type="OrthoDB" id="10250320at2759"/>
<dbReference type="Pfam" id="PF08613">
    <property type="entry name" value="Cyclin"/>
    <property type="match status" value="1"/>
</dbReference>
<protein>
    <submittedName>
        <fullName evidence="1">Cyclin</fullName>
    </submittedName>
</protein>
<dbReference type="InterPro" id="IPR013922">
    <property type="entry name" value="Cyclin_PHO80-like"/>
</dbReference>
<dbReference type="GO" id="GO:0019901">
    <property type="term" value="F:protein kinase binding"/>
    <property type="evidence" value="ECO:0007669"/>
    <property type="project" value="InterPro"/>
</dbReference>
<evidence type="ECO:0000313" key="1">
    <source>
        <dbReference type="EMBL" id="OAD06339.1"/>
    </source>
</evidence>
<dbReference type="GO" id="GO:0005634">
    <property type="term" value="C:nucleus"/>
    <property type="evidence" value="ECO:0007669"/>
    <property type="project" value="TreeGrafter"/>
</dbReference>
<dbReference type="VEuPathDB" id="FungiDB:MUCCIDRAFT_106909"/>
<organism evidence="1 2">
    <name type="scientific">Mucor lusitanicus CBS 277.49</name>
    <dbReference type="NCBI Taxonomy" id="747725"/>
    <lineage>
        <taxon>Eukaryota</taxon>
        <taxon>Fungi</taxon>
        <taxon>Fungi incertae sedis</taxon>
        <taxon>Mucoromycota</taxon>
        <taxon>Mucoromycotina</taxon>
        <taxon>Mucoromycetes</taxon>
        <taxon>Mucorales</taxon>
        <taxon>Mucorineae</taxon>
        <taxon>Mucoraceae</taxon>
        <taxon>Mucor</taxon>
    </lineage>
</organism>
<comment type="caution">
    <text evidence="1">The sequence shown here is derived from an EMBL/GenBank/DDBJ whole genome shotgun (WGS) entry which is preliminary data.</text>
</comment>
<dbReference type="AlphaFoldDB" id="A0A162RIQ2"/>
<dbReference type="Gene3D" id="1.10.472.10">
    <property type="entry name" value="Cyclin-like"/>
    <property type="match status" value="1"/>
</dbReference>
<reference evidence="1 2" key="1">
    <citation type="submission" date="2015-06" db="EMBL/GenBank/DDBJ databases">
        <title>Expansion of signal transduction pathways in fungi by whole-genome duplication.</title>
        <authorList>
            <consortium name="DOE Joint Genome Institute"/>
            <person name="Corrochano L.M."/>
            <person name="Kuo A."/>
            <person name="Marcet-Houben M."/>
            <person name="Polaino S."/>
            <person name="Salamov A."/>
            <person name="Villalobos J.M."/>
            <person name="Alvarez M.I."/>
            <person name="Avalos J."/>
            <person name="Benito E.P."/>
            <person name="Benoit I."/>
            <person name="Burger G."/>
            <person name="Camino L.P."/>
            <person name="Canovas D."/>
            <person name="Cerda-Olmedo E."/>
            <person name="Cheng J.-F."/>
            <person name="Dominguez A."/>
            <person name="Elias M."/>
            <person name="Eslava A.P."/>
            <person name="Glaser F."/>
            <person name="Grimwood J."/>
            <person name="Gutierrez G."/>
            <person name="Heitman J."/>
            <person name="Henrissat B."/>
            <person name="Iturriaga E.A."/>
            <person name="Lang B.F."/>
            <person name="Lavin J.L."/>
            <person name="Lee S."/>
            <person name="Li W."/>
            <person name="Lindquist E."/>
            <person name="Lopez-Garcia S."/>
            <person name="Luque E.M."/>
            <person name="Marcos A.T."/>
            <person name="Martin J."/>
            <person name="Mccluskey K."/>
            <person name="Medina H.R."/>
            <person name="Miralles-Duran A."/>
            <person name="Miyazaki A."/>
            <person name="Munoz-Torres E."/>
            <person name="Oguiza J.A."/>
            <person name="Ohm R."/>
            <person name="Olmedo M."/>
            <person name="Orejas M."/>
            <person name="Ortiz-Castellanos L."/>
            <person name="Pisabarro A.G."/>
            <person name="Rodriguez-Romero J."/>
            <person name="Ruiz-Herrera J."/>
            <person name="Ruiz-Vazquez R."/>
            <person name="Sanz C."/>
            <person name="Schackwitz W."/>
            <person name="Schmutz J."/>
            <person name="Shahriari M."/>
            <person name="Shelest E."/>
            <person name="Silva-Franco F."/>
            <person name="Soanes D."/>
            <person name="Syed K."/>
            <person name="Tagua V.G."/>
            <person name="Talbot N.J."/>
            <person name="Thon M."/>
            <person name="De Vries R.P."/>
            <person name="Wiebenga A."/>
            <person name="Yadav J.S."/>
            <person name="Braun E.L."/>
            <person name="Baker S."/>
            <person name="Garre V."/>
            <person name="Horwitz B."/>
            <person name="Torres-Martinez S."/>
            <person name="Idnurm A."/>
            <person name="Herrera-Estrella A."/>
            <person name="Gabaldon T."/>
            <person name="Grigoriev I.V."/>
        </authorList>
    </citation>
    <scope>NUCLEOTIDE SEQUENCE [LARGE SCALE GENOMIC DNA]</scope>
    <source>
        <strain evidence="1 2">CBS 277.49</strain>
    </source>
</reference>
<keyword evidence="2" id="KW-1185">Reference proteome</keyword>
<dbReference type="STRING" id="747725.A0A162RIQ2"/>
<evidence type="ECO:0000313" key="2">
    <source>
        <dbReference type="Proteomes" id="UP000077051"/>
    </source>
</evidence>
<dbReference type="EMBL" id="AMYB01000002">
    <property type="protein sequence ID" value="OAD06339.1"/>
    <property type="molecule type" value="Genomic_DNA"/>
</dbReference>
<dbReference type="GO" id="GO:0000307">
    <property type="term" value="C:cyclin-dependent protein kinase holoenzyme complex"/>
    <property type="evidence" value="ECO:0007669"/>
    <property type="project" value="TreeGrafter"/>
</dbReference>
<dbReference type="GO" id="GO:0016538">
    <property type="term" value="F:cyclin-dependent protein serine/threonine kinase regulator activity"/>
    <property type="evidence" value="ECO:0007669"/>
    <property type="project" value="TreeGrafter"/>
</dbReference>
<accession>A0A162RIQ2</accession>
<dbReference type="Proteomes" id="UP000077051">
    <property type="component" value="Unassembled WGS sequence"/>
</dbReference>
<sequence>MDETTLKDIQDLIRRPVSSELLAFVAEQAALVIPCYSGTAITTTAVGVLPPLHSFIGFLVKRSSVRTGTLLGSLVFLHRLQQSLSNIAKGMPCTSHRIFLATLVVTSKALHDTSPKNKHWAKYAAYFTLSEINLMEKQLLSLMNYHVLISPADLSNAYYRFKQYTDPTVPVEITKPVLAVLTATAQHHANDADIPTYAAATMYSSQLALSNASLSSSLSSESDSSVSTMDDNETEAYYYYKMPPEAHIRNRKNHQI</sequence>
<proteinExistence type="predicted"/>
<dbReference type="CDD" id="cd20557">
    <property type="entry name" value="CYCLIN_ScPCL1-like"/>
    <property type="match status" value="1"/>
</dbReference>
<dbReference type="PANTHER" id="PTHR15615:SF10">
    <property type="entry name" value="PHO85 CYCLIN-2-RELATED"/>
    <property type="match status" value="1"/>
</dbReference>